<dbReference type="GeneID" id="30985323"/>
<keyword evidence="2" id="KW-1185">Reference proteome</keyword>
<evidence type="ECO:0000313" key="2">
    <source>
        <dbReference type="Proteomes" id="UP000094285"/>
    </source>
</evidence>
<sequence length="88" mass="9672">MSFPIEPTVPGLTTPQLNGGEITAEAKTASTVETKTEQKVSVMDIALSLENSLKEALDMVDKNDKEVNDKLELLNKRLLSIESELRLT</sequence>
<protein>
    <submittedName>
        <fullName evidence="1">Uncharacterized protein</fullName>
    </submittedName>
</protein>
<dbReference type="RefSeq" id="XP_020064727.1">
    <property type="nucleotide sequence ID" value="XM_020211187.1"/>
</dbReference>
<name>A0A1E4SJB4_9ASCO</name>
<dbReference type="Proteomes" id="UP000094285">
    <property type="component" value="Unassembled WGS sequence"/>
</dbReference>
<gene>
    <name evidence="1" type="ORF">CANTADRAFT_77961</name>
</gene>
<dbReference type="AlphaFoldDB" id="A0A1E4SJB4"/>
<organism evidence="1 2">
    <name type="scientific">Suhomyces tanzawaensis NRRL Y-17324</name>
    <dbReference type="NCBI Taxonomy" id="984487"/>
    <lineage>
        <taxon>Eukaryota</taxon>
        <taxon>Fungi</taxon>
        <taxon>Dikarya</taxon>
        <taxon>Ascomycota</taxon>
        <taxon>Saccharomycotina</taxon>
        <taxon>Pichiomycetes</taxon>
        <taxon>Debaryomycetaceae</taxon>
        <taxon>Suhomyces</taxon>
    </lineage>
</organism>
<reference evidence="2" key="1">
    <citation type="submission" date="2016-05" db="EMBL/GenBank/DDBJ databases">
        <title>Comparative genomics of biotechnologically important yeasts.</title>
        <authorList>
            <consortium name="DOE Joint Genome Institute"/>
            <person name="Riley R."/>
            <person name="Haridas S."/>
            <person name="Wolfe K.H."/>
            <person name="Lopes M.R."/>
            <person name="Hittinger C.T."/>
            <person name="Goker M."/>
            <person name="Salamov A."/>
            <person name="Wisecaver J."/>
            <person name="Long T.M."/>
            <person name="Aerts A.L."/>
            <person name="Barry K."/>
            <person name="Choi C."/>
            <person name="Clum A."/>
            <person name="Coughlan A.Y."/>
            <person name="Deshpande S."/>
            <person name="Douglass A.P."/>
            <person name="Hanson S.J."/>
            <person name="Klenk H.-P."/>
            <person name="Labutti K."/>
            <person name="Lapidus A."/>
            <person name="Lindquist E."/>
            <person name="Lipzen A."/>
            <person name="Meier-Kolthoff J.P."/>
            <person name="Ohm R.A."/>
            <person name="Otillar R.P."/>
            <person name="Pangilinan J."/>
            <person name="Peng Y."/>
            <person name="Rokas A."/>
            <person name="Rosa C.A."/>
            <person name="Scheuner C."/>
            <person name="Sibirny A.A."/>
            <person name="Slot J.C."/>
            <person name="Stielow J.B."/>
            <person name="Sun H."/>
            <person name="Kurtzman C.P."/>
            <person name="Blackwell M."/>
            <person name="Grigoriev I.V."/>
            <person name="Jeffries T.W."/>
        </authorList>
    </citation>
    <scope>NUCLEOTIDE SEQUENCE [LARGE SCALE GENOMIC DNA]</scope>
    <source>
        <strain evidence="2">NRRL Y-17324</strain>
    </source>
</reference>
<dbReference type="OrthoDB" id="4094942at2759"/>
<accession>A0A1E4SJB4</accession>
<proteinExistence type="predicted"/>
<evidence type="ECO:0000313" key="1">
    <source>
        <dbReference type="EMBL" id="ODV79605.1"/>
    </source>
</evidence>
<dbReference type="EMBL" id="KV453911">
    <property type="protein sequence ID" value="ODV79605.1"/>
    <property type="molecule type" value="Genomic_DNA"/>
</dbReference>